<dbReference type="GeneID" id="16993129"/>
<dbReference type="Gene3D" id="3.30.40.10">
    <property type="entry name" value="Zinc/RING finger domain, C3HC4 (zinc finger)"/>
    <property type="match status" value="2"/>
</dbReference>
<evidence type="ECO:0000313" key="8">
    <source>
        <dbReference type="Proteomes" id="UP000007014"/>
    </source>
</evidence>
<evidence type="ECO:0000256" key="2">
    <source>
        <dbReference type="ARBA" id="ARBA00022771"/>
    </source>
</evidence>
<name>M1VBJ3_CYAM1</name>
<evidence type="ECO:0000313" key="7">
    <source>
        <dbReference type="EMBL" id="BAM79702.1"/>
    </source>
</evidence>
<feature type="region of interest" description="Disordered" evidence="5">
    <location>
        <begin position="154"/>
        <end position="183"/>
    </location>
</feature>
<keyword evidence="2 4" id="KW-0863">Zinc-finger</keyword>
<keyword evidence="1 4" id="KW-0479">Metal-binding</keyword>
<dbReference type="OrthoDB" id="193703at2759"/>
<dbReference type="EMBL" id="AP006489">
    <property type="protein sequence ID" value="BAM79702.1"/>
    <property type="molecule type" value="Genomic_DNA"/>
</dbReference>
<evidence type="ECO:0000256" key="1">
    <source>
        <dbReference type="ARBA" id="ARBA00022723"/>
    </source>
</evidence>
<dbReference type="HOGENOM" id="CLU_1290613_0_0_1"/>
<gene>
    <name evidence="7" type="ORF">CYME_CMG210C</name>
</gene>
<dbReference type="InterPro" id="IPR013083">
    <property type="entry name" value="Znf_RING/FYVE/PHD"/>
</dbReference>
<dbReference type="RefSeq" id="XP_005535988.1">
    <property type="nucleotide sequence ID" value="XM_005535931.1"/>
</dbReference>
<evidence type="ECO:0000256" key="5">
    <source>
        <dbReference type="SAM" id="MobiDB-lite"/>
    </source>
</evidence>
<organism evidence="7 8">
    <name type="scientific">Cyanidioschyzon merolae (strain NIES-3377 / 10D)</name>
    <name type="common">Unicellular red alga</name>
    <dbReference type="NCBI Taxonomy" id="280699"/>
    <lineage>
        <taxon>Eukaryota</taxon>
        <taxon>Rhodophyta</taxon>
        <taxon>Bangiophyceae</taxon>
        <taxon>Cyanidiales</taxon>
        <taxon>Cyanidiaceae</taxon>
        <taxon>Cyanidioschyzon</taxon>
    </lineage>
</organism>
<dbReference type="Proteomes" id="UP000007014">
    <property type="component" value="Chromosome 7"/>
</dbReference>
<proteinExistence type="predicted"/>
<dbReference type="OMA" id="MDINEQD"/>
<evidence type="ECO:0000259" key="6">
    <source>
        <dbReference type="PROSITE" id="PS50145"/>
    </source>
</evidence>
<evidence type="ECO:0000256" key="4">
    <source>
        <dbReference type="PROSITE-ProRule" id="PRU00207"/>
    </source>
</evidence>
<dbReference type="KEGG" id="cme:CYME_CMG210C"/>
<protein>
    <recommendedName>
        <fullName evidence="6">TRAF-type domain-containing protein</fullName>
    </recommendedName>
</protein>
<dbReference type="GO" id="GO:0005739">
    <property type="term" value="C:mitochondrion"/>
    <property type="evidence" value="ECO:0007669"/>
    <property type="project" value="TreeGrafter"/>
</dbReference>
<keyword evidence="3 4" id="KW-0862">Zinc</keyword>
<dbReference type="STRING" id="280699.M1VBJ3"/>
<dbReference type="AlphaFoldDB" id="M1VBJ3"/>
<reference evidence="7 8" key="1">
    <citation type="journal article" date="2004" name="Nature">
        <title>Genome sequence of the ultrasmall unicellular red alga Cyanidioschyzon merolae 10D.</title>
        <authorList>
            <person name="Matsuzaki M."/>
            <person name="Misumi O."/>
            <person name="Shin-i T."/>
            <person name="Maruyama S."/>
            <person name="Takahara M."/>
            <person name="Miyagishima S."/>
            <person name="Mori T."/>
            <person name="Nishida K."/>
            <person name="Yagisawa F."/>
            <person name="Nishida K."/>
            <person name="Yoshida Y."/>
            <person name="Nishimura Y."/>
            <person name="Nakao S."/>
            <person name="Kobayashi T."/>
            <person name="Momoyama Y."/>
            <person name="Higashiyama T."/>
            <person name="Minoda A."/>
            <person name="Sano M."/>
            <person name="Nomoto H."/>
            <person name="Oishi K."/>
            <person name="Hayashi H."/>
            <person name="Ohta F."/>
            <person name="Nishizaka S."/>
            <person name="Haga S."/>
            <person name="Miura S."/>
            <person name="Morishita T."/>
            <person name="Kabeya Y."/>
            <person name="Terasawa K."/>
            <person name="Suzuki Y."/>
            <person name="Ishii Y."/>
            <person name="Asakawa S."/>
            <person name="Takano H."/>
            <person name="Ohta N."/>
            <person name="Kuroiwa H."/>
            <person name="Tanaka K."/>
            <person name="Shimizu N."/>
            <person name="Sugano S."/>
            <person name="Sato N."/>
            <person name="Nozaki H."/>
            <person name="Ogasawara N."/>
            <person name="Kohara Y."/>
            <person name="Kuroiwa T."/>
        </authorList>
    </citation>
    <scope>NUCLEOTIDE SEQUENCE [LARGE SCALE GENOMIC DNA]</scope>
    <source>
        <strain evidence="7 8">10D</strain>
    </source>
</reference>
<dbReference type="GO" id="GO:0008270">
    <property type="term" value="F:zinc ion binding"/>
    <property type="evidence" value="ECO:0007669"/>
    <property type="project" value="UniProtKB-KW"/>
</dbReference>
<reference evidence="7 8" key="2">
    <citation type="journal article" date="2007" name="BMC Biol.">
        <title>A 100%-complete sequence reveals unusually simple genomic features in the hot-spring red alga Cyanidioschyzon merolae.</title>
        <authorList>
            <person name="Nozaki H."/>
            <person name="Takano H."/>
            <person name="Misumi O."/>
            <person name="Terasawa K."/>
            <person name="Matsuzaki M."/>
            <person name="Maruyama S."/>
            <person name="Nishida K."/>
            <person name="Yagisawa F."/>
            <person name="Yoshida Y."/>
            <person name="Fujiwara T."/>
            <person name="Takio S."/>
            <person name="Tamura K."/>
            <person name="Chung S.J."/>
            <person name="Nakamura S."/>
            <person name="Kuroiwa H."/>
            <person name="Tanaka K."/>
            <person name="Sato N."/>
            <person name="Kuroiwa T."/>
        </authorList>
    </citation>
    <scope>NUCLEOTIDE SEQUENCE [LARGE SCALE GENOMIC DNA]</scope>
    <source>
        <strain evidence="7 8">10D</strain>
    </source>
</reference>
<accession>M1VBJ3</accession>
<dbReference type="PANTHER" id="PTHR16295">
    <property type="entry name" value="TRAF-TYPE ZINC FINGER PROTEIN-RELATED"/>
    <property type="match status" value="1"/>
</dbReference>
<dbReference type="PROSITE" id="PS50145">
    <property type="entry name" value="ZF_TRAF"/>
    <property type="match status" value="1"/>
</dbReference>
<sequence length="214" mass="23485">MSLTAAENSGARVVDTEPNEVEARRCQVCGHQVPLSNWTLHEVRCARGACTCEHCGSRMHESELDAHWKTECPCTLVDCVYCELPVKRSDMEGHVRRCGARTERCKACGDYIRLIDRLEHELYICSASRAHNGESDASHPAKESVHACAASLPESAPDTVTSTTPARRPQTARGRSGVPSRKLSASKPWLLTMGAILAVVVLQGLRSRERRPAP</sequence>
<dbReference type="InterPro" id="IPR001293">
    <property type="entry name" value="Znf_TRAF"/>
</dbReference>
<dbReference type="PANTHER" id="PTHR16295:SF10">
    <property type="entry name" value="EXPRESSED PROTEIN"/>
    <property type="match status" value="1"/>
</dbReference>
<dbReference type="InterPro" id="IPR051986">
    <property type="entry name" value="Innate_Immune_Apopt_Reg"/>
</dbReference>
<feature type="domain" description="TRAF-type" evidence="6">
    <location>
        <begin position="41"/>
        <end position="92"/>
    </location>
</feature>
<keyword evidence="8" id="KW-1185">Reference proteome</keyword>
<dbReference type="Gramene" id="CMG210CT">
    <property type="protein sequence ID" value="CMG210CT"/>
    <property type="gene ID" value="CMG210C"/>
</dbReference>
<evidence type="ECO:0000256" key="3">
    <source>
        <dbReference type="ARBA" id="ARBA00022833"/>
    </source>
</evidence>
<feature type="zinc finger region" description="TRAF-type" evidence="4">
    <location>
        <begin position="41"/>
        <end position="92"/>
    </location>
</feature>